<dbReference type="Pfam" id="PF05016">
    <property type="entry name" value="ParE_toxin"/>
    <property type="match status" value="1"/>
</dbReference>
<reference evidence="3 4" key="1">
    <citation type="journal article" date="2015" name="Antonie Van Leeuwenhoek">
        <title>Bosea vaviloviae sp. nov., a new species of slow-growing rhizobia isolated from nodules of the relict species Vavilovia formosa (Stev.) Fed.</title>
        <authorList>
            <person name="Safronova V.I."/>
            <person name="Kuznetsova I.G."/>
            <person name="Sazanova A.L."/>
            <person name="Kimeklis A.K."/>
            <person name="Belimov A.A."/>
            <person name="Andronov E.E."/>
            <person name="Pinaev A.G."/>
            <person name="Chizhevskaya E.P."/>
            <person name="Pukhaev A.R."/>
            <person name="Popov K.P."/>
            <person name="Willems A."/>
            <person name="Tikhonovich I.A."/>
        </authorList>
    </citation>
    <scope>NUCLEOTIDE SEQUENCE [LARGE SCALE GENOMIC DNA]</scope>
    <source>
        <strain evidence="3 4">Vaf18</strain>
    </source>
</reference>
<dbReference type="OrthoDB" id="8302885at2"/>
<name>A0A1D7U0I1_9HYPH</name>
<dbReference type="PANTHER" id="PTHR33755">
    <property type="entry name" value="TOXIN PARE1-RELATED"/>
    <property type="match status" value="1"/>
</dbReference>
<dbReference type="Proteomes" id="UP000094969">
    <property type="component" value="Chromosome"/>
</dbReference>
<comment type="similarity">
    <text evidence="1">Belongs to the RelE toxin family.</text>
</comment>
<evidence type="ECO:0008006" key="5">
    <source>
        <dbReference type="Google" id="ProtNLM"/>
    </source>
</evidence>
<sequence length="113" mass="12944">MKRVLLAPKARSFLLSEASYLRDHNPRAAERFLERMREARRSLARFDQLGFAHDALPINGIRRLIVGDYVLDYFPGDTVMIVAIRHARQSEVPIPTDDIADFESPRPPKLGED</sequence>
<proteinExistence type="inferred from homology"/>
<organism evidence="3 4">
    <name type="scientific">Bosea vaviloviae</name>
    <dbReference type="NCBI Taxonomy" id="1526658"/>
    <lineage>
        <taxon>Bacteria</taxon>
        <taxon>Pseudomonadati</taxon>
        <taxon>Pseudomonadota</taxon>
        <taxon>Alphaproteobacteria</taxon>
        <taxon>Hyphomicrobiales</taxon>
        <taxon>Boseaceae</taxon>
        <taxon>Bosea</taxon>
    </lineage>
</organism>
<evidence type="ECO:0000313" key="3">
    <source>
        <dbReference type="EMBL" id="AOO80874.1"/>
    </source>
</evidence>
<keyword evidence="4" id="KW-1185">Reference proteome</keyword>
<dbReference type="Gene3D" id="3.30.2310.20">
    <property type="entry name" value="RelE-like"/>
    <property type="match status" value="1"/>
</dbReference>
<dbReference type="PANTHER" id="PTHR33755:SF7">
    <property type="entry name" value="TOXIN MODULE OF TOXIN-ANTITOXIN SYSTEM RELE_STBE FAMILY"/>
    <property type="match status" value="1"/>
</dbReference>
<dbReference type="InterPro" id="IPR035093">
    <property type="entry name" value="RelE/ParE_toxin_dom_sf"/>
</dbReference>
<evidence type="ECO:0000256" key="1">
    <source>
        <dbReference type="ARBA" id="ARBA00006226"/>
    </source>
</evidence>
<dbReference type="KEGG" id="bvv:BHK69_10745"/>
<dbReference type="EMBL" id="CP017147">
    <property type="protein sequence ID" value="AOO80874.1"/>
    <property type="molecule type" value="Genomic_DNA"/>
</dbReference>
<evidence type="ECO:0000313" key="4">
    <source>
        <dbReference type="Proteomes" id="UP000094969"/>
    </source>
</evidence>
<accession>A0A1D7U0I1</accession>
<gene>
    <name evidence="3" type="ORF">BHK69_10745</name>
</gene>
<dbReference type="AlphaFoldDB" id="A0A1D7U0I1"/>
<dbReference type="STRING" id="1526658.BHK69_10745"/>
<keyword evidence="2" id="KW-1277">Toxin-antitoxin system</keyword>
<dbReference type="InterPro" id="IPR051803">
    <property type="entry name" value="TA_system_RelE-like_toxin"/>
</dbReference>
<dbReference type="InterPro" id="IPR007712">
    <property type="entry name" value="RelE/ParE_toxin"/>
</dbReference>
<protein>
    <recommendedName>
        <fullName evidence="5">Plasmid stabilization protein ParE</fullName>
    </recommendedName>
</protein>
<dbReference type="RefSeq" id="WP_069690092.1">
    <property type="nucleotide sequence ID" value="NZ_CP017147.1"/>
</dbReference>
<evidence type="ECO:0000256" key="2">
    <source>
        <dbReference type="ARBA" id="ARBA00022649"/>
    </source>
</evidence>